<comment type="similarity">
    <text evidence="1">Belongs to the barstar family.</text>
</comment>
<proteinExistence type="inferred from homology"/>
<feature type="domain" description="Barstar (barnase inhibitor)" evidence="2">
    <location>
        <begin position="3"/>
        <end position="96"/>
    </location>
</feature>
<protein>
    <submittedName>
        <fullName evidence="3">Ribonuclease inhibitor</fullName>
    </submittedName>
</protein>
<name>A0A317Q7D3_9ENTR</name>
<evidence type="ECO:0000313" key="4">
    <source>
        <dbReference type="Proteomes" id="UP000246744"/>
    </source>
</evidence>
<dbReference type="Gene3D" id="3.30.370.10">
    <property type="entry name" value="Barstar-like"/>
    <property type="match status" value="1"/>
</dbReference>
<dbReference type="AlphaFoldDB" id="A0A317Q7D3"/>
<accession>A0A317Q7D3</accession>
<dbReference type="SUPFAM" id="SSF52038">
    <property type="entry name" value="Barstar-related"/>
    <property type="match status" value="1"/>
</dbReference>
<dbReference type="RefSeq" id="WP_110025408.1">
    <property type="nucleotide sequence ID" value="NZ_QGTS01000004.1"/>
</dbReference>
<reference evidence="3 4" key="1">
    <citation type="submission" date="2018-05" db="EMBL/GenBank/DDBJ databases">
        <title>Genomic Encyclopedia of Type Strains, Phase IV (KMG-IV): sequencing the most valuable type-strain genomes for metagenomic binning, comparative biology and taxonomic classification.</title>
        <authorList>
            <person name="Goeker M."/>
        </authorList>
    </citation>
    <scope>NUCLEOTIDE SEQUENCE [LARGE SCALE GENOMIC DNA]</scope>
    <source>
        <strain evidence="3 4">DSM 19579</strain>
    </source>
</reference>
<sequence>MCHNVTIDGDEVDSEYDFHRAIANALDFGAYYGNNTDALWDMLSSGMACGVCLHWKKSAVSRKKLGTAFDIIIELFEKTKDRYQGKGQEKEFQFFLE</sequence>
<organism evidence="3 4">
    <name type="scientific">Mangrovibacter plantisponsor</name>
    <dbReference type="NCBI Taxonomy" id="451513"/>
    <lineage>
        <taxon>Bacteria</taxon>
        <taxon>Pseudomonadati</taxon>
        <taxon>Pseudomonadota</taxon>
        <taxon>Gammaproteobacteria</taxon>
        <taxon>Enterobacterales</taxon>
        <taxon>Enterobacteriaceae</taxon>
        <taxon>Mangrovibacter</taxon>
    </lineage>
</organism>
<comment type="caution">
    <text evidence="3">The sequence shown here is derived from an EMBL/GenBank/DDBJ whole genome shotgun (WGS) entry which is preliminary data.</text>
</comment>
<gene>
    <name evidence="3" type="ORF">DES37_104138</name>
</gene>
<dbReference type="EMBL" id="QGTS01000004">
    <property type="protein sequence ID" value="PWW10040.1"/>
    <property type="molecule type" value="Genomic_DNA"/>
</dbReference>
<evidence type="ECO:0000259" key="2">
    <source>
        <dbReference type="Pfam" id="PF01337"/>
    </source>
</evidence>
<dbReference type="OrthoDB" id="7575400at2"/>
<dbReference type="Pfam" id="PF01337">
    <property type="entry name" value="Barstar"/>
    <property type="match status" value="1"/>
</dbReference>
<keyword evidence="4" id="KW-1185">Reference proteome</keyword>
<dbReference type="InterPro" id="IPR000468">
    <property type="entry name" value="Barstar"/>
</dbReference>
<evidence type="ECO:0000256" key="1">
    <source>
        <dbReference type="ARBA" id="ARBA00006845"/>
    </source>
</evidence>
<dbReference type="InterPro" id="IPR035905">
    <property type="entry name" value="Barstar-like_sf"/>
</dbReference>
<dbReference type="Proteomes" id="UP000246744">
    <property type="component" value="Unassembled WGS sequence"/>
</dbReference>
<evidence type="ECO:0000313" key="3">
    <source>
        <dbReference type="EMBL" id="PWW10040.1"/>
    </source>
</evidence>